<feature type="transmembrane region" description="Helical" evidence="8">
    <location>
        <begin position="630"/>
        <end position="656"/>
    </location>
</feature>
<feature type="transmembrane region" description="Helical" evidence="8">
    <location>
        <begin position="73"/>
        <end position="92"/>
    </location>
</feature>
<dbReference type="eggNOG" id="COG0474">
    <property type="taxonomic scope" value="Bacteria"/>
</dbReference>
<dbReference type="SFLD" id="SFLDF00027">
    <property type="entry name" value="p-type_atpase"/>
    <property type="match status" value="1"/>
</dbReference>
<feature type="domain" description="Cation-transporting P-type ATPase N-terminal" evidence="11">
    <location>
        <begin position="14"/>
        <end position="61"/>
    </location>
</feature>
<dbReference type="RefSeq" id="WP_012928084.1">
    <property type="nucleotide sequence ID" value="NC_013730.1"/>
</dbReference>
<organism evidence="12 13">
    <name type="scientific">Spirosoma linguale (strain ATCC 33905 / DSM 74 / LMG 10896 / Claus 1)</name>
    <dbReference type="NCBI Taxonomy" id="504472"/>
    <lineage>
        <taxon>Bacteria</taxon>
        <taxon>Pseudomonadati</taxon>
        <taxon>Bacteroidota</taxon>
        <taxon>Cytophagia</taxon>
        <taxon>Cytophagales</taxon>
        <taxon>Cytophagaceae</taxon>
        <taxon>Spirosoma</taxon>
    </lineage>
</organism>
<keyword evidence="4" id="KW-0067">ATP-binding</keyword>
<dbReference type="InterPro" id="IPR059000">
    <property type="entry name" value="ATPase_P-type_domA"/>
</dbReference>
<dbReference type="InterPro" id="IPR023299">
    <property type="entry name" value="ATPase_P-typ_cyto_dom_N"/>
</dbReference>
<dbReference type="Pfam" id="PF00690">
    <property type="entry name" value="Cation_ATPase_N"/>
    <property type="match status" value="1"/>
</dbReference>
<dbReference type="AlphaFoldDB" id="D2QQD0"/>
<dbReference type="SUPFAM" id="SSF56784">
    <property type="entry name" value="HAD-like"/>
    <property type="match status" value="1"/>
</dbReference>
<feature type="transmembrane region" description="Helical" evidence="8">
    <location>
        <begin position="253"/>
        <end position="281"/>
    </location>
</feature>
<evidence type="ECO:0000256" key="5">
    <source>
        <dbReference type="ARBA" id="ARBA00022967"/>
    </source>
</evidence>
<dbReference type="KEGG" id="sli:Slin_3556"/>
<proteinExistence type="predicted"/>
<dbReference type="Pfam" id="PF00689">
    <property type="entry name" value="Cation_ATPase_C"/>
    <property type="match status" value="1"/>
</dbReference>
<dbReference type="Pfam" id="PF00122">
    <property type="entry name" value="E1-E2_ATPase"/>
    <property type="match status" value="1"/>
</dbReference>
<dbReference type="InterPro" id="IPR023214">
    <property type="entry name" value="HAD_sf"/>
</dbReference>
<evidence type="ECO:0000256" key="1">
    <source>
        <dbReference type="ARBA" id="ARBA00004141"/>
    </source>
</evidence>
<dbReference type="InterPro" id="IPR006068">
    <property type="entry name" value="ATPase_P-typ_cation-transptr_C"/>
</dbReference>
<dbReference type="InterPro" id="IPR004014">
    <property type="entry name" value="ATPase_P-typ_cation-transptr_N"/>
</dbReference>
<dbReference type="HOGENOM" id="CLU_002360_2_1_10"/>
<dbReference type="InterPro" id="IPR044492">
    <property type="entry name" value="P_typ_ATPase_HD_dom"/>
</dbReference>
<evidence type="ECO:0000259" key="9">
    <source>
        <dbReference type="Pfam" id="PF00122"/>
    </source>
</evidence>
<evidence type="ECO:0000256" key="6">
    <source>
        <dbReference type="ARBA" id="ARBA00022989"/>
    </source>
</evidence>
<keyword evidence="12" id="KW-0378">Hydrolase</keyword>
<feature type="transmembrane region" description="Helical" evidence="8">
    <location>
        <begin position="806"/>
        <end position="828"/>
    </location>
</feature>
<feature type="transmembrane region" description="Helical" evidence="8">
    <location>
        <begin position="223"/>
        <end position="241"/>
    </location>
</feature>
<accession>D2QQD0</accession>
<dbReference type="Proteomes" id="UP000002028">
    <property type="component" value="Chromosome"/>
</dbReference>
<feature type="transmembrane region" description="Helical" evidence="8">
    <location>
        <begin position="700"/>
        <end position="725"/>
    </location>
</feature>
<dbReference type="SUPFAM" id="SSF81653">
    <property type="entry name" value="Calcium ATPase, transduction domain A"/>
    <property type="match status" value="1"/>
</dbReference>
<sequence length="836" mass="90459">MTPTNDPSVSLPFTGLQYTEVKASRQQFGSNRLATHESQTGWRLFVEIVSEPMFILLAVASSLYVILGQWQEGAVLGVAMVLVSAISFFQSIRSDRALQALRQLSQPTVSVLRDGQQQHLPVEELVVGDVIWLSEGQIVPADGLLLQASDCAVDEAVLTGESVPVAKTVPATDRFLSGTLLTSGNAYVRITAVGEATELGRLGHSLQTIEVEKTPLQQQITQFVQRMAFAGFGAFALVWGINFAQSGDRVTALLLGLTIAMSILPEEIPVAFSSFMALGAARMVRFGVLTKQPQTVESLGSATVICTDKTGTITQDGMTLARLYNYSTDAVESLTDALTPSAGEVLVYARWASEPTPFDTMEQAIVAAYEAHFTPAVFSLQHEYPLGGTPPMMTHVYAAGTGPVRVAGKGAVERIVQVCRLSAAETANVLAKATELARLGYRVLGVAGSDWPNEDYPASQDEFTWSFKGLIALENPPKANARSVVRQFNQAGIVVKMITGDSPETACAIARHVDLPNADRMLIGQQVMELPEAELQAEVKQVNVFARMFPEAKLRVIRALKANGEVVAMTGDGVNDGPALKAAHIGVAMGRRGTEVAKQAASLVLVNDDLGGMVDAIAQGRRIYQNLKRAVGYIVSIHIPIILTVTVPLLVGWRYINLFSPVHIIFLELVMGPTCSIAFENEPAERNLMQQRPRPFTDTFFTASELGGSVVQGVAIAGAVLSVYWQGMNAGNSIESVRTMTFVTLVLSNIWLTLVSRSGREPVWQTVRRPNPLLWLMLSVTLLLLISALLFPPMRALAKFVELTPAAFGQCLLWSCLGVGWIELVKVFKSVSLFSR</sequence>
<feature type="transmembrane region" description="Helical" evidence="8">
    <location>
        <begin position="774"/>
        <end position="794"/>
    </location>
</feature>
<protein>
    <submittedName>
        <fullName evidence="12">ATPase, P-type (Transporting), HAD superfamily, subfamily IC</fullName>
        <ecNumber evidence="12">3.6.3.6</ecNumber>
    </submittedName>
</protein>
<dbReference type="SUPFAM" id="SSF81665">
    <property type="entry name" value="Calcium ATPase, transmembrane domain M"/>
    <property type="match status" value="1"/>
</dbReference>
<dbReference type="InterPro" id="IPR018303">
    <property type="entry name" value="ATPase_P-typ_P_site"/>
</dbReference>
<keyword evidence="7 8" id="KW-0472">Membrane</keyword>
<dbReference type="NCBIfam" id="TIGR01494">
    <property type="entry name" value="ATPase_P-type"/>
    <property type="match status" value="2"/>
</dbReference>
<evidence type="ECO:0000259" key="11">
    <source>
        <dbReference type="Pfam" id="PF00690"/>
    </source>
</evidence>
<evidence type="ECO:0000256" key="7">
    <source>
        <dbReference type="ARBA" id="ARBA00023136"/>
    </source>
</evidence>
<reference evidence="12 13" key="1">
    <citation type="journal article" date="2010" name="Stand. Genomic Sci.">
        <title>Complete genome sequence of Spirosoma linguale type strain (1).</title>
        <authorList>
            <person name="Lail K."/>
            <person name="Sikorski J."/>
            <person name="Saunders E."/>
            <person name="Lapidus A."/>
            <person name="Glavina Del Rio T."/>
            <person name="Copeland A."/>
            <person name="Tice H."/>
            <person name="Cheng J.-F."/>
            <person name="Lucas S."/>
            <person name="Nolan M."/>
            <person name="Bruce D."/>
            <person name="Goodwin L."/>
            <person name="Pitluck S."/>
            <person name="Ivanova N."/>
            <person name="Mavromatis K."/>
            <person name="Ovchinnikova G."/>
            <person name="Pati A."/>
            <person name="Chen A."/>
            <person name="Palaniappan K."/>
            <person name="Land M."/>
            <person name="Hauser L."/>
            <person name="Chang Y.-J."/>
            <person name="Jeffries C.D."/>
            <person name="Chain P."/>
            <person name="Brettin T."/>
            <person name="Detter J.C."/>
            <person name="Schuetze A."/>
            <person name="Rohde M."/>
            <person name="Tindall B.J."/>
            <person name="Goeker M."/>
            <person name="Bristow J."/>
            <person name="Eisen J.A."/>
            <person name="Markowitz V."/>
            <person name="Hugenholtz P."/>
            <person name="Kyrpides N.C."/>
            <person name="Klenk H.-P."/>
            <person name="Chen F."/>
        </authorList>
    </citation>
    <scope>NUCLEOTIDE SEQUENCE [LARGE SCALE GENOMIC DNA]</scope>
    <source>
        <strain evidence="13">ATCC 33905 / DSM 74 / LMG 10896 / Claus 1</strain>
    </source>
</reference>
<dbReference type="Gene3D" id="1.20.1110.10">
    <property type="entry name" value="Calcium-transporting ATPase, transmembrane domain"/>
    <property type="match status" value="2"/>
</dbReference>
<dbReference type="PANTHER" id="PTHR42861">
    <property type="entry name" value="CALCIUM-TRANSPORTING ATPASE"/>
    <property type="match status" value="1"/>
</dbReference>
<dbReference type="Gene3D" id="3.40.1110.10">
    <property type="entry name" value="Calcium-transporting ATPase, cytoplasmic domain N"/>
    <property type="match status" value="2"/>
</dbReference>
<feature type="domain" description="Cation-transporting P-type ATPase C-terminal" evidence="10">
    <location>
        <begin position="658"/>
        <end position="828"/>
    </location>
</feature>
<name>D2QQD0_SPILD</name>
<dbReference type="InterPro" id="IPR008250">
    <property type="entry name" value="ATPase_P-typ_transduc_dom_A_sf"/>
</dbReference>
<evidence type="ECO:0000259" key="10">
    <source>
        <dbReference type="Pfam" id="PF00689"/>
    </source>
</evidence>
<keyword evidence="3" id="KW-0547">Nucleotide-binding</keyword>
<keyword evidence="6 8" id="KW-1133">Transmembrane helix</keyword>
<keyword evidence="2 8" id="KW-0812">Transmembrane</keyword>
<dbReference type="InterPro" id="IPR001757">
    <property type="entry name" value="P_typ_ATPase"/>
</dbReference>
<dbReference type="GO" id="GO:0016887">
    <property type="term" value="F:ATP hydrolysis activity"/>
    <property type="evidence" value="ECO:0007669"/>
    <property type="project" value="InterPro"/>
</dbReference>
<evidence type="ECO:0000313" key="13">
    <source>
        <dbReference type="Proteomes" id="UP000002028"/>
    </source>
</evidence>
<keyword evidence="13" id="KW-1185">Reference proteome</keyword>
<dbReference type="Gene3D" id="3.40.50.1000">
    <property type="entry name" value="HAD superfamily/HAD-like"/>
    <property type="match status" value="2"/>
</dbReference>
<dbReference type="EC" id="3.6.3.6" evidence="12"/>
<keyword evidence="5" id="KW-1278">Translocase</keyword>
<dbReference type="PROSITE" id="PS00154">
    <property type="entry name" value="ATPASE_E1_E2"/>
    <property type="match status" value="1"/>
</dbReference>
<comment type="subcellular location">
    <subcellularLocation>
        <location evidence="1">Membrane</location>
        <topology evidence="1">Multi-pass membrane protein</topology>
    </subcellularLocation>
</comment>
<dbReference type="Pfam" id="PF00702">
    <property type="entry name" value="Hydrolase"/>
    <property type="match status" value="1"/>
</dbReference>
<feature type="transmembrane region" description="Helical" evidence="8">
    <location>
        <begin position="737"/>
        <end position="754"/>
    </location>
</feature>
<gene>
    <name evidence="12" type="ordered locus">Slin_3556</name>
</gene>
<feature type="transmembrane region" description="Helical" evidence="8">
    <location>
        <begin position="662"/>
        <end position="679"/>
    </location>
</feature>
<evidence type="ECO:0000313" key="12">
    <source>
        <dbReference type="EMBL" id="ADB39563.1"/>
    </source>
</evidence>
<evidence type="ECO:0000256" key="8">
    <source>
        <dbReference type="SAM" id="Phobius"/>
    </source>
</evidence>
<feature type="transmembrane region" description="Helical" evidence="8">
    <location>
        <begin position="44"/>
        <end position="67"/>
    </location>
</feature>
<dbReference type="InterPro" id="IPR023298">
    <property type="entry name" value="ATPase_P-typ_TM_dom_sf"/>
</dbReference>
<dbReference type="Gene3D" id="2.70.150.10">
    <property type="entry name" value="Calcium-transporting ATPase, cytoplasmic transduction domain A"/>
    <property type="match status" value="1"/>
</dbReference>
<feature type="domain" description="P-type ATPase A" evidence="9">
    <location>
        <begin position="104"/>
        <end position="206"/>
    </location>
</feature>
<dbReference type="PRINTS" id="PR00120">
    <property type="entry name" value="HATPASE"/>
</dbReference>
<dbReference type="SFLD" id="SFLDG00002">
    <property type="entry name" value="C1.7:_P-type_atpase_like"/>
    <property type="match status" value="1"/>
</dbReference>
<dbReference type="EMBL" id="CP001769">
    <property type="protein sequence ID" value="ADB39563.1"/>
    <property type="molecule type" value="Genomic_DNA"/>
</dbReference>
<evidence type="ECO:0000256" key="3">
    <source>
        <dbReference type="ARBA" id="ARBA00022741"/>
    </source>
</evidence>
<dbReference type="STRING" id="504472.Slin_3556"/>
<dbReference type="GO" id="GO:0016020">
    <property type="term" value="C:membrane"/>
    <property type="evidence" value="ECO:0007669"/>
    <property type="project" value="UniProtKB-SubCell"/>
</dbReference>
<evidence type="ECO:0000256" key="2">
    <source>
        <dbReference type="ARBA" id="ARBA00022692"/>
    </source>
</evidence>
<dbReference type="SFLD" id="SFLDS00003">
    <property type="entry name" value="Haloacid_Dehalogenase"/>
    <property type="match status" value="1"/>
</dbReference>
<dbReference type="GO" id="GO:0005524">
    <property type="term" value="F:ATP binding"/>
    <property type="evidence" value="ECO:0007669"/>
    <property type="project" value="UniProtKB-KW"/>
</dbReference>
<dbReference type="PRINTS" id="PR00119">
    <property type="entry name" value="CATATPASE"/>
</dbReference>
<dbReference type="InterPro" id="IPR036412">
    <property type="entry name" value="HAD-like_sf"/>
</dbReference>
<evidence type="ECO:0000256" key="4">
    <source>
        <dbReference type="ARBA" id="ARBA00022840"/>
    </source>
</evidence>